<protein>
    <recommendedName>
        <fullName evidence="3">N-acetyltransferase domain-containing protein</fullName>
    </recommendedName>
</protein>
<evidence type="ECO:0000256" key="2">
    <source>
        <dbReference type="ARBA" id="ARBA00023315"/>
    </source>
</evidence>
<dbReference type="HOGENOM" id="CLU_013985_34_4_12"/>
<accession>A0A0F6MP98</accession>
<proteinExistence type="predicted"/>
<dbReference type="PANTHER" id="PTHR43420:SF52">
    <property type="entry name" value="N-ACETYLTRANSFERASE YODP"/>
    <property type="match status" value="1"/>
</dbReference>
<dbReference type="Gene3D" id="3.40.630.30">
    <property type="match status" value="1"/>
</dbReference>
<dbReference type="AlphaFoldDB" id="A0A0F6MP98"/>
<evidence type="ECO:0000259" key="3">
    <source>
        <dbReference type="PROSITE" id="PS51186"/>
    </source>
</evidence>
<name>A0A0F6MP98_TREDN</name>
<reference evidence="4" key="1">
    <citation type="submission" date="2012-01" db="EMBL/GenBank/DDBJ databases">
        <title>The Genome Sequence of Treponema denticola OTK.</title>
        <authorList>
            <consortium name="The Broad Institute Genome Sequencing Platform"/>
            <person name="Earl A."/>
            <person name="Ward D."/>
            <person name="Feldgarden M."/>
            <person name="Gevers D."/>
            <person name="Blanton J.M."/>
            <person name="Fenno C.J."/>
            <person name="Baranova O.V."/>
            <person name="Mathney J."/>
            <person name="Dewhirst F.E."/>
            <person name="Izard J."/>
            <person name="Young S.K."/>
            <person name="Zeng Q."/>
            <person name="Gargeya S."/>
            <person name="Fitzgerald M."/>
            <person name="Haas B."/>
            <person name="Abouelleil A."/>
            <person name="Alvarado L."/>
            <person name="Arachchi H.M."/>
            <person name="Berlin A."/>
            <person name="Chapman S.B."/>
            <person name="Gearin G."/>
            <person name="Goldberg J."/>
            <person name="Griggs A."/>
            <person name="Gujja S."/>
            <person name="Hansen M."/>
            <person name="Heiman D."/>
            <person name="Howarth C."/>
            <person name="Larimer J."/>
            <person name="Lui A."/>
            <person name="MacDonald P.J.P."/>
            <person name="McCowen C."/>
            <person name="Montmayeur A."/>
            <person name="Murphy C."/>
            <person name="Neiman D."/>
            <person name="Pearson M."/>
            <person name="Priest M."/>
            <person name="Roberts A."/>
            <person name="Saif S."/>
            <person name="Shea T."/>
            <person name="Sisk P."/>
            <person name="Stolte C."/>
            <person name="Sykes S."/>
            <person name="Wortman J."/>
            <person name="Nusbaum C."/>
            <person name="Birren B."/>
        </authorList>
    </citation>
    <scope>NUCLEOTIDE SEQUENCE [LARGE SCALE GENOMIC DNA]</scope>
    <source>
        <strain evidence="4">OTK</strain>
    </source>
</reference>
<organism evidence="4">
    <name type="scientific">Treponema denticola OTK</name>
    <dbReference type="NCBI Taxonomy" id="999434"/>
    <lineage>
        <taxon>Bacteria</taxon>
        <taxon>Pseudomonadati</taxon>
        <taxon>Spirochaetota</taxon>
        <taxon>Spirochaetia</taxon>
        <taxon>Spirochaetales</taxon>
        <taxon>Treponemataceae</taxon>
        <taxon>Treponema</taxon>
    </lineage>
</organism>
<dbReference type="PROSITE" id="PS51186">
    <property type="entry name" value="GNAT"/>
    <property type="match status" value="1"/>
</dbReference>
<dbReference type="RefSeq" id="WP_002692102.1">
    <property type="nucleotide sequence ID" value="NZ_CM001797.1"/>
</dbReference>
<dbReference type="PANTHER" id="PTHR43420">
    <property type="entry name" value="ACETYLTRANSFERASE"/>
    <property type="match status" value="1"/>
</dbReference>
<dbReference type="InterPro" id="IPR000182">
    <property type="entry name" value="GNAT_dom"/>
</dbReference>
<gene>
    <name evidence="4" type="ORF">HMPREF9723_01359</name>
</gene>
<dbReference type="Proteomes" id="UP000011701">
    <property type="component" value="Chromosome"/>
</dbReference>
<sequence>MIIREVTIDDYKDIRNLNKNALGYDFPLEKTKTQLEKILTGKGAKIFGAFVDDKLIGYVHIADYECSFNDSLKNIMGIAVAPSYRKQGIGRALLTKAETWARDTGAAGIRLVSSVGRIEAHKFYEAMGYTSKKEQKNFRKIFRS</sequence>
<dbReference type="InterPro" id="IPR050680">
    <property type="entry name" value="YpeA/RimI_acetyltransf"/>
</dbReference>
<comment type="caution">
    <text evidence="4">The sequence shown here is derived from an EMBL/GenBank/DDBJ whole genome shotgun (WGS) entry which is preliminary data.</text>
</comment>
<dbReference type="InterPro" id="IPR016181">
    <property type="entry name" value="Acyl_CoA_acyltransferase"/>
</dbReference>
<dbReference type="CDD" id="cd04301">
    <property type="entry name" value="NAT_SF"/>
    <property type="match status" value="1"/>
</dbReference>
<keyword evidence="1" id="KW-0808">Transferase</keyword>
<dbReference type="SUPFAM" id="SSF55729">
    <property type="entry name" value="Acyl-CoA N-acyltransferases (Nat)"/>
    <property type="match status" value="1"/>
</dbReference>
<feature type="domain" description="N-acetyltransferase" evidence="3">
    <location>
        <begin position="1"/>
        <end position="144"/>
    </location>
</feature>
<evidence type="ECO:0000313" key="4">
    <source>
        <dbReference type="EMBL" id="EMB21586.1"/>
    </source>
</evidence>
<evidence type="ECO:0000256" key="1">
    <source>
        <dbReference type="ARBA" id="ARBA00022679"/>
    </source>
</evidence>
<keyword evidence="2" id="KW-0012">Acyltransferase</keyword>
<dbReference type="GO" id="GO:0016747">
    <property type="term" value="F:acyltransferase activity, transferring groups other than amino-acyl groups"/>
    <property type="evidence" value="ECO:0007669"/>
    <property type="project" value="InterPro"/>
</dbReference>
<dbReference type="Pfam" id="PF00583">
    <property type="entry name" value="Acetyltransf_1"/>
    <property type="match status" value="1"/>
</dbReference>
<dbReference type="EMBL" id="AGDY01000006">
    <property type="protein sequence ID" value="EMB21586.1"/>
    <property type="molecule type" value="Genomic_DNA"/>
</dbReference>
<dbReference type="PATRIC" id="fig|999434.4.peg.1409"/>